<organism evidence="4 5">
    <name type="scientific">Emticicia aquatilis</name>
    <dbReference type="NCBI Taxonomy" id="1537369"/>
    <lineage>
        <taxon>Bacteria</taxon>
        <taxon>Pseudomonadati</taxon>
        <taxon>Bacteroidota</taxon>
        <taxon>Cytophagia</taxon>
        <taxon>Cytophagales</taxon>
        <taxon>Leadbetterellaceae</taxon>
        <taxon>Emticicia</taxon>
    </lineage>
</organism>
<evidence type="ECO:0000313" key="4">
    <source>
        <dbReference type="EMBL" id="GGD51126.1"/>
    </source>
</evidence>
<dbReference type="NCBIfam" id="NF008773">
    <property type="entry name" value="PRK11814.1"/>
    <property type="match status" value="1"/>
</dbReference>
<proteinExistence type="inferred from homology"/>
<dbReference type="AlphaFoldDB" id="A0A916YLH5"/>
<feature type="domain" description="SUF system FeS cluster assembly SufBD core" evidence="2">
    <location>
        <begin position="210"/>
        <end position="451"/>
    </location>
</feature>
<dbReference type="InterPro" id="IPR010231">
    <property type="entry name" value="SUF_FeS_clus_asmbl_SufB"/>
</dbReference>
<protein>
    <submittedName>
        <fullName evidence="4">Fe-S cluster assembly protein SufB</fullName>
    </submittedName>
</protein>
<reference evidence="4" key="1">
    <citation type="journal article" date="2014" name="Int. J. Syst. Evol. Microbiol.">
        <title>Complete genome sequence of Corynebacterium casei LMG S-19264T (=DSM 44701T), isolated from a smear-ripened cheese.</title>
        <authorList>
            <consortium name="US DOE Joint Genome Institute (JGI-PGF)"/>
            <person name="Walter F."/>
            <person name="Albersmeier A."/>
            <person name="Kalinowski J."/>
            <person name="Ruckert C."/>
        </authorList>
    </citation>
    <scope>NUCLEOTIDE SEQUENCE</scope>
    <source>
        <strain evidence="4">CGMCC 1.15958</strain>
    </source>
</reference>
<dbReference type="InterPro" id="IPR045595">
    <property type="entry name" value="SufBD_N"/>
</dbReference>
<dbReference type="PANTHER" id="PTHR30508:SF1">
    <property type="entry name" value="UPF0051 PROTEIN ABCI8, CHLOROPLASTIC-RELATED"/>
    <property type="match status" value="1"/>
</dbReference>
<dbReference type="Pfam" id="PF01458">
    <property type="entry name" value="SUFBD_core"/>
    <property type="match status" value="1"/>
</dbReference>
<dbReference type="SUPFAM" id="SSF101960">
    <property type="entry name" value="Stabilizer of iron transporter SufD"/>
    <property type="match status" value="1"/>
</dbReference>
<dbReference type="InterPro" id="IPR000825">
    <property type="entry name" value="SUF_FeS_clus_asmbl_SufBD_core"/>
</dbReference>
<keyword evidence="5" id="KW-1185">Reference proteome</keyword>
<dbReference type="Proteomes" id="UP000609064">
    <property type="component" value="Unassembled WGS sequence"/>
</dbReference>
<gene>
    <name evidence="4" type="primary">sufB</name>
    <name evidence="4" type="ORF">GCM10011514_14220</name>
</gene>
<dbReference type="InterPro" id="IPR055346">
    <property type="entry name" value="Fe-S_cluster_assembly_SufBD"/>
</dbReference>
<comment type="caution">
    <text evidence="4">The sequence shown here is derived from an EMBL/GenBank/DDBJ whole genome shotgun (WGS) entry which is preliminary data.</text>
</comment>
<name>A0A916YLH5_9BACT</name>
<evidence type="ECO:0000313" key="5">
    <source>
        <dbReference type="Proteomes" id="UP000609064"/>
    </source>
</evidence>
<evidence type="ECO:0000256" key="1">
    <source>
        <dbReference type="ARBA" id="ARBA00043967"/>
    </source>
</evidence>
<feature type="domain" description="SUF system FeS cluster assembly SufBD N-terminal" evidence="3">
    <location>
        <begin position="129"/>
        <end position="202"/>
    </location>
</feature>
<dbReference type="RefSeq" id="WP_188765344.1">
    <property type="nucleotide sequence ID" value="NZ_BMKK01000002.1"/>
</dbReference>
<dbReference type="Pfam" id="PF19295">
    <property type="entry name" value="SufBD_N"/>
    <property type="match status" value="1"/>
</dbReference>
<comment type="similarity">
    <text evidence="1">Belongs to the iron-sulfur cluster assembly SufBD family.</text>
</comment>
<evidence type="ECO:0000259" key="2">
    <source>
        <dbReference type="Pfam" id="PF01458"/>
    </source>
</evidence>
<dbReference type="PANTHER" id="PTHR30508">
    <property type="entry name" value="FES CLUSTER ASSEMBLY PROTEIN SUF"/>
    <property type="match status" value="1"/>
</dbReference>
<dbReference type="InterPro" id="IPR037284">
    <property type="entry name" value="SUF_FeS_clus_asmbl_SufBD_sf"/>
</dbReference>
<reference evidence="4" key="2">
    <citation type="submission" date="2020-09" db="EMBL/GenBank/DDBJ databases">
        <authorList>
            <person name="Sun Q."/>
            <person name="Zhou Y."/>
        </authorList>
    </citation>
    <scope>NUCLEOTIDE SEQUENCE</scope>
    <source>
        <strain evidence="4">CGMCC 1.15958</strain>
    </source>
</reference>
<dbReference type="GO" id="GO:0016226">
    <property type="term" value="P:iron-sulfur cluster assembly"/>
    <property type="evidence" value="ECO:0007669"/>
    <property type="project" value="InterPro"/>
</dbReference>
<accession>A0A916YLH5</accession>
<evidence type="ECO:0000259" key="3">
    <source>
        <dbReference type="Pfam" id="PF19295"/>
    </source>
</evidence>
<sequence>MSKDLELLEELTTSEYKYGFYTDIEADEIPAGLNEDVIRLLSAKKNEPEWMLEYRLSAYRVWQTMTEPTWPNVSYKPVDLQSIKYYSAPKQQKVINSLDEIDPELRRTFERLGISLKEQERLSGVAVDAVIDSVSVATTFKAKLGELGIIFCSISEAIHEHPDLIKKYLGSVVPVKDNYYSALNSAVFSDGSFCYIPKGVRCPMELSTYFRINAAGTGQFERTLIVADEGSYVSYLEGCTAPMRDENQLHAAVVEIFAHERAEVKYSTVQNWYPGDKDGKGGIYNFVTKRGLCFGENSKISWTQVETGSAITWKYPSVVLRGDNSIGEFYSVAVTNNMQQADTGTKMIHLGKNTKSRIVSKGISAGRSQNSYRGLVDISKRAANARNFSQCDSLLLGDRCGAHTFPYIEVKNSSASVEHEATTSKIGEDQLFYCNQRGIPTEQAVALIVNGYVKEVLNQLPMEFAVEAQKLLEISLEGSVG</sequence>
<dbReference type="EMBL" id="BMKK01000002">
    <property type="protein sequence ID" value="GGD51126.1"/>
    <property type="molecule type" value="Genomic_DNA"/>
</dbReference>
<dbReference type="NCBIfam" id="TIGR01980">
    <property type="entry name" value="sufB"/>
    <property type="match status" value="1"/>
</dbReference>